<dbReference type="AlphaFoldDB" id="A0A9D6LSS2"/>
<comment type="caution">
    <text evidence="3">The sequence shown here is derived from an EMBL/GenBank/DDBJ whole genome shotgun (WGS) entry which is preliminary data.</text>
</comment>
<protein>
    <recommendedName>
        <fullName evidence="5">DksA C4-type domain-containing protein</fullName>
    </recommendedName>
</protein>
<evidence type="ECO:0000313" key="3">
    <source>
        <dbReference type="EMBL" id="MBI3627421.1"/>
    </source>
</evidence>
<sequence>MKADIPQLKEALIKEQGRLERSLQNIAKPDPKNPENWRVTYPELTDRGTKGDNIADENADEVEEFGTRLETEDALEDRLREVNRALEKIENGGYGICENCANSIPAERLAANPAARFDMEHAGD</sequence>
<evidence type="ECO:0000313" key="4">
    <source>
        <dbReference type="Proteomes" id="UP000808388"/>
    </source>
</evidence>
<dbReference type="PANTHER" id="PTHR33823:SF4">
    <property type="entry name" value="GENERAL STRESS PROTEIN 16O"/>
    <property type="match status" value="1"/>
</dbReference>
<proteinExistence type="predicted"/>
<evidence type="ECO:0000256" key="1">
    <source>
        <dbReference type="PROSITE-ProRule" id="PRU00510"/>
    </source>
</evidence>
<dbReference type="PANTHER" id="PTHR33823">
    <property type="entry name" value="RNA POLYMERASE-BINDING TRANSCRIPTION FACTOR DKSA-RELATED"/>
    <property type="match status" value="1"/>
</dbReference>
<dbReference type="PROSITE" id="PS51128">
    <property type="entry name" value="ZF_DKSA_2"/>
    <property type="match status" value="1"/>
</dbReference>
<feature type="zinc finger region" description="dksA C4-type" evidence="1">
    <location>
        <begin position="97"/>
        <end position="121"/>
    </location>
</feature>
<evidence type="ECO:0008006" key="5">
    <source>
        <dbReference type="Google" id="ProtNLM"/>
    </source>
</evidence>
<name>A0A9D6LSS2_9BACT</name>
<dbReference type="Gene3D" id="1.20.120.910">
    <property type="entry name" value="DksA, coiled-coil domain"/>
    <property type="match status" value="1"/>
</dbReference>
<organism evidence="3 4">
    <name type="scientific">Candidatus Sungiibacteriota bacterium</name>
    <dbReference type="NCBI Taxonomy" id="2750080"/>
    <lineage>
        <taxon>Bacteria</taxon>
        <taxon>Candidatus Sungiibacteriota</taxon>
    </lineage>
</organism>
<reference evidence="3" key="1">
    <citation type="submission" date="2020-07" db="EMBL/GenBank/DDBJ databases">
        <title>Huge and variable diversity of episymbiotic CPR bacteria and DPANN archaea in groundwater ecosystems.</title>
        <authorList>
            <person name="He C.Y."/>
            <person name="Keren R."/>
            <person name="Whittaker M."/>
            <person name="Farag I.F."/>
            <person name="Doudna J."/>
            <person name="Cate J.H.D."/>
            <person name="Banfield J.F."/>
        </authorList>
    </citation>
    <scope>NUCLEOTIDE SEQUENCE</scope>
    <source>
        <strain evidence="3">NC_groundwater_972_Pr1_S-0.2um_49_27</strain>
    </source>
</reference>
<evidence type="ECO:0000256" key="2">
    <source>
        <dbReference type="SAM" id="MobiDB-lite"/>
    </source>
</evidence>
<feature type="region of interest" description="Disordered" evidence="2">
    <location>
        <begin position="25"/>
        <end position="54"/>
    </location>
</feature>
<dbReference type="EMBL" id="JACQCQ010000006">
    <property type="protein sequence ID" value="MBI3627421.1"/>
    <property type="molecule type" value="Genomic_DNA"/>
</dbReference>
<gene>
    <name evidence="3" type="ORF">HY220_01540</name>
</gene>
<accession>A0A9D6LSS2</accession>
<dbReference type="Proteomes" id="UP000808388">
    <property type="component" value="Unassembled WGS sequence"/>
</dbReference>